<dbReference type="RefSeq" id="WP_319929178.1">
    <property type="nucleotide sequence ID" value="NZ_VCDN01000018.1"/>
</dbReference>
<dbReference type="Proteomes" id="UP001271890">
    <property type="component" value="Unassembled WGS sequence"/>
</dbReference>
<gene>
    <name evidence="1" type="ORF">FE392_05210</name>
</gene>
<keyword evidence="2" id="KW-1185">Reference proteome</keyword>
<accession>A0ABU4S7L8</accession>
<evidence type="ECO:0000313" key="1">
    <source>
        <dbReference type="EMBL" id="MDX7986735.1"/>
    </source>
</evidence>
<organism evidence="1 2">
    <name type="scientific">Xenorhabdus santafensis</name>
    <dbReference type="NCBI Taxonomy" id="2582833"/>
    <lineage>
        <taxon>Bacteria</taxon>
        <taxon>Pseudomonadati</taxon>
        <taxon>Pseudomonadota</taxon>
        <taxon>Gammaproteobacteria</taxon>
        <taxon>Enterobacterales</taxon>
        <taxon>Morganellaceae</taxon>
        <taxon>Xenorhabdus</taxon>
    </lineage>
</organism>
<sequence>MLGRRLYNESKYRVDIYSQGSVGTKIYKTSLPPESTSWAVFDGNELLSIMVNVTIHIDVKYSVVFSQDLYAKSGGYLYDIFNKSEGQLNLCFDPNFYEFTIYIRNPNMPEKCASKEGGQLL</sequence>
<reference evidence="2" key="1">
    <citation type="journal article" date="2024" name="Toxins">
        <title>Genome Sequence Analysis of Native Xenorhabdus Strains Isolated from Entomopathogenic Nematodes in Argentina.</title>
        <authorList>
            <person name="Palma L."/>
            <person name="Frizzo L."/>
            <person name="Kaiser S."/>
            <person name="Berry C."/>
            <person name="Caballero P."/>
            <person name="Bode H.B."/>
            <person name="Del Valle E.E."/>
        </authorList>
    </citation>
    <scope>NUCLEOTIDE SEQUENCE [LARGE SCALE GENOMIC DNA]</scope>
    <source>
        <strain evidence="2">12</strain>
    </source>
</reference>
<protein>
    <submittedName>
        <fullName evidence="1">Uncharacterized protein</fullName>
    </submittedName>
</protein>
<dbReference type="EMBL" id="VCDN01000018">
    <property type="protein sequence ID" value="MDX7986735.1"/>
    <property type="molecule type" value="Genomic_DNA"/>
</dbReference>
<name>A0ABU4S7L8_9GAMM</name>
<comment type="caution">
    <text evidence="1">The sequence shown here is derived from an EMBL/GenBank/DDBJ whole genome shotgun (WGS) entry which is preliminary data.</text>
</comment>
<evidence type="ECO:0000313" key="2">
    <source>
        <dbReference type="Proteomes" id="UP001271890"/>
    </source>
</evidence>
<proteinExistence type="predicted"/>